<keyword evidence="7" id="KW-1133">Transmembrane helix</keyword>
<evidence type="ECO:0000259" key="8">
    <source>
        <dbReference type="PROSITE" id="PS51007"/>
    </source>
</evidence>
<dbReference type="InterPro" id="IPR009056">
    <property type="entry name" value="Cyt_c-like_dom"/>
</dbReference>
<evidence type="ECO:0000256" key="7">
    <source>
        <dbReference type="SAM" id="Phobius"/>
    </source>
</evidence>
<dbReference type="PANTHER" id="PTHR37823:SF1">
    <property type="entry name" value="CYTOCHROME C-553-LIKE"/>
    <property type="match status" value="1"/>
</dbReference>
<dbReference type="STRING" id="279824.SAMN03080617_00663"/>
<keyword evidence="7" id="KW-0472">Membrane</keyword>
<dbReference type="PROSITE" id="PS51007">
    <property type="entry name" value="CYTC"/>
    <property type="match status" value="2"/>
</dbReference>
<evidence type="ECO:0000256" key="2">
    <source>
        <dbReference type="ARBA" id="ARBA00022617"/>
    </source>
</evidence>
<dbReference type="GO" id="GO:0009055">
    <property type="term" value="F:electron transfer activity"/>
    <property type="evidence" value="ECO:0007669"/>
    <property type="project" value="InterPro"/>
</dbReference>
<name>A0A1G5VTP2_9BACT</name>
<dbReference type="OrthoDB" id="2827525at2"/>
<feature type="domain" description="Cytochrome c" evidence="8">
    <location>
        <begin position="40"/>
        <end position="132"/>
    </location>
</feature>
<dbReference type="InterPro" id="IPR051811">
    <property type="entry name" value="Cytochrome_c550/c551-like"/>
</dbReference>
<accession>A0A1G5VTP2</accession>
<proteinExistence type="predicted"/>
<evidence type="ECO:0000256" key="5">
    <source>
        <dbReference type="ARBA" id="ARBA00023004"/>
    </source>
</evidence>
<evidence type="ECO:0000256" key="6">
    <source>
        <dbReference type="PROSITE-ProRule" id="PRU00433"/>
    </source>
</evidence>
<feature type="domain" description="Cytochrome c" evidence="8">
    <location>
        <begin position="153"/>
        <end position="245"/>
    </location>
</feature>
<dbReference type="PANTHER" id="PTHR37823">
    <property type="entry name" value="CYTOCHROME C-553-LIKE"/>
    <property type="match status" value="1"/>
</dbReference>
<evidence type="ECO:0000256" key="1">
    <source>
        <dbReference type="ARBA" id="ARBA00022448"/>
    </source>
</evidence>
<dbReference type="Pfam" id="PF00034">
    <property type="entry name" value="Cytochrom_C"/>
    <property type="match status" value="1"/>
</dbReference>
<keyword evidence="10" id="KW-1185">Reference proteome</keyword>
<keyword evidence="4" id="KW-0249">Electron transport</keyword>
<keyword evidence="7" id="KW-0812">Transmembrane</keyword>
<keyword evidence="1" id="KW-0813">Transport</keyword>
<keyword evidence="5 6" id="KW-0408">Iron</keyword>
<evidence type="ECO:0000256" key="4">
    <source>
        <dbReference type="ARBA" id="ARBA00022982"/>
    </source>
</evidence>
<dbReference type="GO" id="GO:0020037">
    <property type="term" value="F:heme binding"/>
    <property type="evidence" value="ECO:0007669"/>
    <property type="project" value="InterPro"/>
</dbReference>
<reference evidence="10" key="1">
    <citation type="submission" date="2016-10" db="EMBL/GenBank/DDBJ databases">
        <authorList>
            <person name="Varghese N."/>
            <person name="Submissions S."/>
        </authorList>
    </citation>
    <scope>NUCLEOTIDE SEQUENCE [LARGE SCALE GENOMIC DNA]</scope>
    <source>
        <strain evidence="10">DSM 22703</strain>
    </source>
</reference>
<organism evidence="9 10">
    <name type="scientific">Algoriphagus alkaliphilus</name>
    <dbReference type="NCBI Taxonomy" id="279824"/>
    <lineage>
        <taxon>Bacteria</taxon>
        <taxon>Pseudomonadati</taxon>
        <taxon>Bacteroidota</taxon>
        <taxon>Cytophagia</taxon>
        <taxon>Cytophagales</taxon>
        <taxon>Cyclobacteriaceae</taxon>
        <taxon>Algoriphagus</taxon>
    </lineage>
</organism>
<gene>
    <name evidence="9" type="ORF">SAMN03080617_00663</name>
</gene>
<keyword evidence="2 6" id="KW-0349">Heme</keyword>
<dbReference type="GO" id="GO:0046872">
    <property type="term" value="F:metal ion binding"/>
    <property type="evidence" value="ECO:0007669"/>
    <property type="project" value="UniProtKB-KW"/>
</dbReference>
<dbReference type="EMBL" id="FMXE01000004">
    <property type="protein sequence ID" value="SDA48567.1"/>
    <property type="molecule type" value="Genomic_DNA"/>
</dbReference>
<dbReference type="InterPro" id="IPR036909">
    <property type="entry name" value="Cyt_c-like_dom_sf"/>
</dbReference>
<keyword evidence="3 6" id="KW-0479">Metal-binding</keyword>
<dbReference type="AlphaFoldDB" id="A0A1G5VTP2"/>
<dbReference type="Gene3D" id="1.10.760.10">
    <property type="entry name" value="Cytochrome c-like domain"/>
    <property type="match status" value="2"/>
</dbReference>
<evidence type="ECO:0000256" key="3">
    <source>
        <dbReference type="ARBA" id="ARBA00022723"/>
    </source>
</evidence>
<protein>
    <submittedName>
        <fullName evidence="9">Cytochrome c551/c552</fullName>
    </submittedName>
</protein>
<dbReference type="SUPFAM" id="SSF46626">
    <property type="entry name" value="Cytochrome c"/>
    <property type="match status" value="2"/>
</dbReference>
<evidence type="ECO:0000313" key="10">
    <source>
        <dbReference type="Proteomes" id="UP000198756"/>
    </source>
</evidence>
<dbReference type="RefSeq" id="WP_092728518.1">
    <property type="nucleotide sequence ID" value="NZ_FMXE01000004.1"/>
</dbReference>
<sequence length="299" mass="33071">MDQNLVKKNQNTERKKLFHYLRQKNLKIGFVVLFLLPSLTFGQDGATIFKSDCSACHKLGMKLVGPDLKQVTTRRSEEWFKQFVKSSRAFINSGNPDAQAIFQEFNQLVMPDNPHLSDADLSALYAYLAGEAASGTAASTLPAPALVINYSHQEVKMGRALFSGSDSFENGGTSCISCHHANNKDVAAGGLLAKDLTEVYTRLGDDAIRSIVNFPPYPVMSEAYKSHKLTDKEVVFLTAFLQDVDSKSSNQALVSADFVFFKWGLGGFALIIFLVGLIWKKRKPSSVKSKIFKRQLTSI</sequence>
<feature type="transmembrane region" description="Helical" evidence="7">
    <location>
        <begin position="260"/>
        <end position="279"/>
    </location>
</feature>
<dbReference type="Proteomes" id="UP000198756">
    <property type="component" value="Unassembled WGS sequence"/>
</dbReference>
<evidence type="ECO:0000313" key="9">
    <source>
        <dbReference type="EMBL" id="SDA48567.1"/>
    </source>
</evidence>